<proteinExistence type="predicted"/>
<name>A0A7J6W6E1_THATH</name>
<organism evidence="1 2">
    <name type="scientific">Thalictrum thalictroides</name>
    <name type="common">Rue-anemone</name>
    <name type="synonym">Anemone thalictroides</name>
    <dbReference type="NCBI Taxonomy" id="46969"/>
    <lineage>
        <taxon>Eukaryota</taxon>
        <taxon>Viridiplantae</taxon>
        <taxon>Streptophyta</taxon>
        <taxon>Embryophyta</taxon>
        <taxon>Tracheophyta</taxon>
        <taxon>Spermatophyta</taxon>
        <taxon>Magnoliopsida</taxon>
        <taxon>Ranunculales</taxon>
        <taxon>Ranunculaceae</taxon>
        <taxon>Thalictroideae</taxon>
        <taxon>Thalictrum</taxon>
    </lineage>
</organism>
<dbReference type="EMBL" id="JABWDY010020711">
    <property type="protein sequence ID" value="KAF5192944.1"/>
    <property type="molecule type" value="Genomic_DNA"/>
</dbReference>
<accession>A0A7J6W6E1</accession>
<evidence type="ECO:0000313" key="2">
    <source>
        <dbReference type="Proteomes" id="UP000554482"/>
    </source>
</evidence>
<gene>
    <name evidence="1" type="ORF">FRX31_017469</name>
</gene>
<keyword evidence="2" id="KW-1185">Reference proteome</keyword>
<dbReference type="Proteomes" id="UP000554482">
    <property type="component" value="Unassembled WGS sequence"/>
</dbReference>
<dbReference type="AlphaFoldDB" id="A0A7J6W6E1"/>
<evidence type="ECO:0000313" key="1">
    <source>
        <dbReference type="EMBL" id="KAF5192944.1"/>
    </source>
</evidence>
<reference evidence="1 2" key="1">
    <citation type="submission" date="2020-06" db="EMBL/GenBank/DDBJ databases">
        <title>Transcriptomic and genomic resources for Thalictrum thalictroides and T. hernandezii: Facilitating candidate gene discovery in an emerging model plant lineage.</title>
        <authorList>
            <person name="Arias T."/>
            <person name="Riano-Pachon D.M."/>
            <person name="Di Stilio V.S."/>
        </authorList>
    </citation>
    <scope>NUCLEOTIDE SEQUENCE [LARGE SCALE GENOMIC DNA]</scope>
    <source>
        <strain evidence="2">cv. WT478/WT964</strain>
        <tissue evidence="1">Leaves</tissue>
    </source>
</reference>
<sequence length="70" mass="8262">MSVVDVGKRKSLKGVRLKLLRWLDQKLFQGSEVYLQMKKRKKFKRECVVKTKTKISNGCERPKPDKQKIV</sequence>
<protein>
    <submittedName>
        <fullName evidence="1">Uncharacterized protein</fullName>
    </submittedName>
</protein>
<comment type="caution">
    <text evidence="1">The sequence shown here is derived from an EMBL/GenBank/DDBJ whole genome shotgun (WGS) entry which is preliminary data.</text>
</comment>